<comment type="caution">
    <text evidence="2">The sequence shown here is derived from an EMBL/GenBank/DDBJ whole genome shotgun (WGS) entry which is preliminary data.</text>
</comment>
<gene>
    <name evidence="2" type="ORF">CEURO_LOCUS12844</name>
</gene>
<reference evidence="2" key="1">
    <citation type="submission" date="2022-07" db="EMBL/GenBank/DDBJ databases">
        <authorList>
            <person name="Macas J."/>
            <person name="Novak P."/>
            <person name="Neumann P."/>
        </authorList>
    </citation>
    <scope>NUCLEOTIDE SEQUENCE</scope>
</reference>
<dbReference type="EMBL" id="CAMAPE010000031">
    <property type="protein sequence ID" value="CAH9094656.1"/>
    <property type="molecule type" value="Genomic_DNA"/>
</dbReference>
<dbReference type="OrthoDB" id="10407799at2759"/>
<protein>
    <submittedName>
        <fullName evidence="2">Uncharacterized protein</fullName>
    </submittedName>
</protein>
<proteinExistence type="predicted"/>
<evidence type="ECO:0000256" key="1">
    <source>
        <dbReference type="SAM" id="MobiDB-lite"/>
    </source>
</evidence>
<keyword evidence="3" id="KW-1185">Reference proteome</keyword>
<evidence type="ECO:0000313" key="3">
    <source>
        <dbReference type="Proteomes" id="UP001152484"/>
    </source>
</evidence>
<evidence type="ECO:0000313" key="2">
    <source>
        <dbReference type="EMBL" id="CAH9094656.1"/>
    </source>
</evidence>
<dbReference type="Proteomes" id="UP001152484">
    <property type="component" value="Unassembled WGS sequence"/>
</dbReference>
<organism evidence="2 3">
    <name type="scientific">Cuscuta europaea</name>
    <name type="common">European dodder</name>
    <dbReference type="NCBI Taxonomy" id="41803"/>
    <lineage>
        <taxon>Eukaryota</taxon>
        <taxon>Viridiplantae</taxon>
        <taxon>Streptophyta</taxon>
        <taxon>Embryophyta</taxon>
        <taxon>Tracheophyta</taxon>
        <taxon>Spermatophyta</taxon>
        <taxon>Magnoliopsida</taxon>
        <taxon>eudicotyledons</taxon>
        <taxon>Gunneridae</taxon>
        <taxon>Pentapetalae</taxon>
        <taxon>asterids</taxon>
        <taxon>lamiids</taxon>
        <taxon>Solanales</taxon>
        <taxon>Convolvulaceae</taxon>
        <taxon>Cuscuteae</taxon>
        <taxon>Cuscuta</taxon>
        <taxon>Cuscuta subgen. Cuscuta</taxon>
    </lineage>
</organism>
<name>A0A9P1EC84_CUSEU</name>
<sequence length="160" mass="18046">MAVLLARFFRSQGKSVRRTIQAGPFVTTLVRSFYPDLDIPDLLPLQDGIRILRSSSFGNMRIKKKRNTQELPGIEQSTQQSSSSRAPPHRRPGEPASDMPSASDWSAMMDAMRGLQTSFVDFQGAQERAFREMREAHASALGEFRDYRLAQEGANRDILE</sequence>
<feature type="region of interest" description="Disordered" evidence="1">
    <location>
        <begin position="62"/>
        <end position="106"/>
    </location>
</feature>
<dbReference type="AlphaFoldDB" id="A0A9P1EC84"/>
<accession>A0A9P1EC84</accession>